<dbReference type="InterPro" id="IPR013087">
    <property type="entry name" value="Znf_C2H2_type"/>
</dbReference>
<feature type="compositionally biased region" description="Polar residues" evidence="13">
    <location>
        <begin position="154"/>
        <end position="171"/>
    </location>
</feature>
<dbReference type="AlphaFoldDB" id="A0A7R8ZJQ5"/>
<sequence length="676" mass="74486">MTTAWSVRKTPMTEGIHITWTSQSIPPGMPWIGCNQPSSFTCCTCRQVYRSAWLLLQHVQVSHGLKIYLDPTGIPPSTSLDPNPFSFLRLPLGERSQFTPPIFPPPRPASSHEFGVSALLSDQFRLNPFPAPPFDRPPFVPPDSTPVISEAPKTDSSTDLFAQKIQQMSEATPSPSPPKKTTPPSTPFSDGGGATEGSADAQPSKPFRCDTCGKGFRSQSHLTIHQRGHTGDKNFACPLCDFETTQSSKLKRHMRVHSDREGSDMDEESQSTLQGSPEEDGDSSLTETEGEEEEEDGEGEEGEGDKAQDLSFKNKSPSPSKSPVSHPPLPPASQASTGSLVSELMSKYGLGNIQTYNEAYKAALRESTPKIPPPPPKLNPPPGPQKLENGADKRKADGRTNGVDKPFRLREDLPGNVFAPSFDALEAVKRLKMDYENSSNVEGRDLYAGLWLPAMGPPPYPLVPGPGSIPSLPPTSEMLKIPSSLDSKWNFNNSFNTSPQTPKDKRRKDACEYCGKIFKNCSNLTVHRRSHTGEKPYKCDLCSYACAQSSKLTRHMRTHGRMGKDVYRCRFCNMPFSVPSTLEKHMRKCVVTQTKKINLPNSSEKNQQALERERTKGVLEMEKMPIEPPEKKLASSLIPPPEADRKMPTLIPLLQSEAPGNFPRKILPMPGEMIPS</sequence>
<evidence type="ECO:0000256" key="11">
    <source>
        <dbReference type="ARBA" id="ARBA00023163"/>
    </source>
</evidence>
<feature type="compositionally biased region" description="Acidic residues" evidence="13">
    <location>
        <begin position="277"/>
        <end position="303"/>
    </location>
</feature>
<dbReference type="GO" id="GO:0005634">
    <property type="term" value="C:nucleus"/>
    <property type="evidence" value="ECO:0007669"/>
    <property type="project" value="UniProtKB-SubCell"/>
</dbReference>
<evidence type="ECO:0000256" key="3">
    <source>
        <dbReference type="ARBA" id="ARBA00022499"/>
    </source>
</evidence>
<keyword evidence="9" id="KW-0805">Transcription regulation</keyword>
<evidence type="ECO:0000256" key="4">
    <source>
        <dbReference type="ARBA" id="ARBA00022723"/>
    </source>
</evidence>
<accession>A0A7R8ZJQ5</accession>
<evidence type="ECO:0000256" key="10">
    <source>
        <dbReference type="ARBA" id="ARBA00023125"/>
    </source>
</evidence>
<proteinExistence type="inferred from homology"/>
<dbReference type="FunFam" id="3.30.160.60:FF:001175">
    <property type="entry name" value="Zinc finger, C2H2 type"/>
    <property type="match status" value="1"/>
</dbReference>
<feature type="compositionally biased region" description="Basic and acidic residues" evidence="13">
    <location>
        <begin position="389"/>
        <end position="398"/>
    </location>
</feature>
<dbReference type="Gene3D" id="3.30.160.60">
    <property type="entry name" value="Classic Zinc Finger"/>
    <property type="match status" value="4"/>
</dbReference>
<keyword evidence="7" id="KW-0862">Zinc</keyword>
<reference evidence="14" key="1">
    <citation type="submission" date="2020-11" db="EMBL/GenBank/DDBJ databases">
        <authorList>
            <person name="Tran Van P."/>
        </authorList>
    </citation>
    <scope>NUCLEOTIDE SEQUENCE</scope>
</reference>
<evidence type="ECO:0000256" key="2">
    <source>
        <dbReference type="ARBA" id="ARBA00006991"/>
    </source>
</evidence>
<dbReference type="PROSITE" id="PS00028">
    <property type="entry name" value="ZINC_FINGER_C2H2_1"/>
    <property type="match status" value="4"/>
</dbReference>
<keyword evidence="11" id="KW-0804">Transcription</keyword>
<feature type="region of interest" description="Disordered" evidence="13">
    <location>
        <begin position="627"/>
        <end position="646"/>
    </location>
</feature>
<dbReference type="InterPro" id="IPR051497">
    <property type="entry name" value="Dev/Hematopoietic_TF"/>
</dbReference>
<evidence type="ECO:0000256" key="6">
    <source>
        <dbReference type="ARBA" id="ARBA00022771"/>
    </source>
</evidence>
<feature type="region of interest" description="Disordered" evidence="13">
    <location>
        <begin position="366"/>
        <end position="408"/>
    </location>
</feature>
<dbReference type="Pfam" id="PF13909">
    <property type="entry name" value="zf-H2C2_5"/>
    <property type="match status" value="1"/>
</dbReference>
<name>A0A7R8ZJQ5_9CRUS</name>
<feature type="compositionally biased region" description="Low complexity" evidence="13">
    <location>
        <begin position="311"/>
        <end position="324"/>
    </location>
</feature>
<keyword evidence="6" id="KW-0863">Zinc-finger</keyword>
<evidence type="ECO:0000256" key="12">
    <source>
        <dbReference type="ARBA" id="ARBA00023242"/>
    </source>
</evidence>
<organism evidence="14">
    <name type="scientific">Cyprideis torosa</name>
    <dbReference type="NCBI Taxonomy" id="163714"/>
    <lineage>
        <taxon>Eukaryota</taxon>
        <taxon>Metazoa</taxon>
        <taxon>Ecdysozoa</taxon>
        <taxon>Arthropoda</taxon>
        <taxon>Crustacea</taxon>
        <taxon>Oligostraca</taxon>
        <taxon>Ostracoda</taxon>
        <taxon>Podocopa</taxon>
        <taxon>Podocopida</taxon>
        <taxon>Cytherocopina</taxon>
        <taxon>Cytheroidea</taxon>
        <taxon>Cytherideidae</taxon>
        <taxon>Cyprideis</taxon>
    </lineage>
</organism>
<evidence type="ECO:0000256" key="13">
    <source>
        <dbReference type="SAM" id="MobiDB-lite"/>
    </source>
</evidence>
<dbReference type="SMART" id="SM00355">
    <property type="entry name" value="ZnF_C2H2"/>
    <property type="match status" value="6"/>
</dbReference>
<feature type="region of interest" description="Disordered" evidence="13">
    <location>
        <begin position="130"/>
        <end position="206"/>
    </location>
</feature>
<dbReference type="FunFam" id="3.30.160.60:FF:000075">
    <property type="entry name" value="Putative zinc finger protein 536"/>
    <property type="match status" value="1"/>
</dbReference>
<feature type="compositionally biased region" description="Pro residues" evidence="13">
    <location>
        <begin position="130"/>
        <end position="144"/>
    </location>
</feature>
<dbReference type="FunFam" id="3.30.160.60:FF:000136">
    <property type="entry name" value="GLI family zinc finger 4"/>
    <property type="match status" value="1"/>
</dbReference>
<dbReference type="EMBL" id="OB660090">
    <property type="protein sequence ID" value="CAD7222676.1"/>
    <property type="molecule type" value="Genomic_DNA"/>
</dbReference>
<dbReference type="CDD" id="cd00065">
    <property type="entry name" value="FYVE_like_SF"/>
    <property type="match status" value="1"/>
</dbReference>
<dbReference type="PANTHER" id="PTHR45993:SF6">
    <property type="entry name" value="C2H2-TYPE DOMAIN-CONTAINING PROTEIN"/>
    <property type="match status" value="1"/>
</dbReference>
<dbReference type="FunFam" id="3.30.160.60:FF:000046">
    <property type="entry name" value="Putative B-cell lymphoma/leukemia 11A"/>
    <property type="match status" value="1"/>
</dbReference>
<dbReference type="GO" id="GO:0008270">
    <property type="term" value="F:zinc ion binding"/>
    <property type="evidence" value="ECO:0007669"/>
    <property type="project" value="UniProtKB-KW"/>
</dbReference>
<keyword evidence="4" id="KW-0479">Metal-binding</keyword>
<keyword evidence="5" id="KW-0677">Repeat</keyword>
<dbReference type="GO" id="GO:0003700">
    <property type="term" value="F:DNA-binding transcription factor activity"/>
    <property type="evidence" value="ECO:0007669"/>
    <property type="project" value="TreeGrafter"/>
</dbReference>
<keyword evidence="3" id="KW-1017">Isopeptide bond</keyword>
<protein>
    <submittedName>
        <fullName evidence="14">Uncharacterized protein</fullName>
    </submittedName>
</protein>
<feature type="region of interest" description="Disordered" evidence="13">
    <location>
        <begin position="655"/>
        <end position="676"/>
    </location>
</feature>
<dbReference type="PANTHER" id="PTHR45993">
    <property type="entry name" value="B-CELL LYMPHOMA/LEUKEMIA 11"/>
    <property type="match status" value="1"/>
</dbReference>
<evidence type="ECO:0000256" key="8">
    <source>
        <dbReference type="ARBA" id="ARBA00022843"/>
    </source>
</evidence>
<feature type="compositionally biased region" description="Pro residues" evidence="13">
    <location>
        <begin position="370"/>
        <end position="384"/>
    </location>
</feature>
<dbReference type="Pfam" id="PF00096">
    <property type="entry name" value="zf-C2H2"/>
    <property type="match status" value="4"/>
</dbReference>
<dbReference type="GO" id="GO:0000978">
    <property type="term" value="F:RNA polymerase II cis-regulatory region sequence-specific DNA binding"/>
    <property type="evidence" value="ECO:0007669"/>
    <property type="project" value="TreeGrafter"/>
</dbReference>
<dbReference type="SUPFAM" id="SSF57667">
    <property type="entry name" value="beta-beta-alpha zinc fingers"/>
    <property type="match status" value="3"/>
</dbReference>
<comment type="subcellular location">
    <subcellularLocation>
        <location evidence="1">Nucleus</location>
    </subcellularLocation>
</comment>
<evidence type="ECO:0000313" key="14">
    <source>
        <dbReference type="EMBL" id="CAD7222676.1"/>
    </source>
</evidence>
<keyword evidence="12" id="KW-0539">Nucleus</keyword>
<dbReference type="InterPro" id="IPR036236">
    <property type="entry name" value="Znf_C2H2_sf"/>
</dbReference>
<evidence type="ECO:0000256" key="1">
    <source>
        <dbReference type="ARBA" id="ARBA00004123"/>
    </source>
</evidence>
<dbReference type="GO" id="GO:0006357">
    <property type="term" value="P:regulation of transcription by RNA polymerase II"/>
    <property type="evidence" value="ECO:0007669"/>
    <property type="project" value="TreeGrafter"/>
</dbReference>
<evidence type="ECO:0000256" key="9">
    <source>
        <dbReference type="ARBA" id="ARBA00023015"/>
    </source>
</evidence>
<gene>
    <name evidence="14" type="ORF">CTOB1V02_LOCUS677</name>
</gene>
<dbReference type="OrthoDB" id="10046198at2759"/>
<keyword evidence="10" id="KW-0238">DNA-binding</keyword>
<dbReference type="PROSITE" id="PS50157">
    <property type="entry name" value="ZINC_FINGER_C2H2_2"/>
    <property type="match status" value="5"/>
</dbReference>
<feature type="compositionally biased region" description="Pro residues" evidence="13">
    <location>
        <begin position="174"/>
        <end position="186"/>
    </location>
</feature>
<evidence type="ECO:0000256" key="5">
    <source>
        <dbReference type="ARBA" id="ARBA00022737"/>
    </source>
</evidence>
<keyword evidence="8" id="KW-0832">Ubl conjugation</keyword>
<feature type="region of interest" description="Disordered" evidence="13">
    <location>
        <begin position="246"/>
        <end position="338"/>
    </location>
</feature>
<comment type="similarity">
    <text evidence="2">Belongs to the krueppel C2H2-type zinc-finger protein family.</text>
</comment>
<evidence type="ECO:0000256" key="7">
    <source>
        <dbReference type="ARBA" id="ARBA00022833"/>
    </source>
</evidence>